<name>A0A2D4N2K2_9SAUR</name>
<proteinExistence type="predicted"/>
<reference evidence="2" key="2">
    <citation type="submission" date="2017-11" db="EMBL/GenBank/DDBJ databases">
        <title>Coralsnake Venomics: Analyses of Venom Gland Transcriptomes and Proteomes of Six Brazilian Taxa.</title>
        <authorList>
            <person name="Aird S.D."/>
            <person name="Jorge da Silva N."/>
            <person name="Qiu L."/>
            <person name="Villar-Briones A."/>
            <person name="Aparecida-Saddi V."/>
            <person name="Campos-Telles M.P."/>
            <person name="Grau M."/>
            <person name="Mikheyev A.S."/>
        </authorList>
    </citation>
    <scope>NUCLEOTIDE SEQUENCE</scope>
    <source>
        <tissue evidence="2">Venom_gland</tissue>
    </source>
</reference>
<feature type="compositionally biased region" description="Basic and acidic residues" evidence="1">
    <location>
        <begin position="1"/>
        <end position="18"/>
    </location>
</feature>
<feature type="region of interest" description="Disordered" evidence="1">
    <location>
        <begin position="1"/>
        <end position="36"/>
    </location>
</feature>
<evidence type="ECO:0000256" key="1">
    <source>
        <dbReference type="SAM" id="MobiDB-lite"/>
    </source>
</evidence>
<protein>
    <submittedName>
        <fullName evidence="2">Uncharacterized protein</fullName>
    </submittedName>
</protein>
<dbReference type="EMBL" id="IACM01149652">
    <property type="protein sequence ID" value="LAB39558.1"/>
    <property type="molecule type" value="Transcribed_RNA"/>
</dbReference>
<dbReference type="AlphaFoldDB" id="A0A2D4N2K2"/>
<organism evidence="2">
    <name type="scientific">Micrurus spixii</name>
    <name type="common">Amazon coral snake</name>
    <dbReference type="NCBI Taxonomy" id="129469"/>
    <lineage>
        <taxon>Eukaryota</taxon>
        <taxon>Metazoa</taxon>
        <taxon>Chordata</taxon>
        <taxon>Craniata</taxon>
        <taxon>Vertebrata</taxon>
        <taxon>Euteleostomi</taxon>
        <taxon>Lepidosauria</taxon>
        <taxon>Squamata</taxon>
        <taxon>Bifurcata</taxon>
        <taxon>Unidentata</taxon>
        <taxon>Episquamata</taxon>
        <taxon>Toxicofera</taxon>
        <taxon>Serpentes</taxon>
        <taxon>Colubroidea</taxon>
        <taxon>Elapidae</taxon>
        <taxon>Elapinae</taxon>
        <taxon>Micrurus</taxon>
    </lineage>
</organism>
<evidence type="ECO:0000313" key="2">
    <source>
        <dbReference type="EMBL" id="LAB39558.1"/>
    </source>
</evidence>
<accession>A0A2D4N2K2</accession>
<sequence>MELQEDGKRDSDVQRIIEGEAEFSGAGEDRNGLDHGYSFCQNSQRIERHPYAVSKPSKNFPFYIDDGKQIVGIPDDLNRAPDVEDEKDNGFALHFLHVSKNYEQYKAPAEDLDTDRC</sequence>
<reference evidence="2" key="1">
    <citation type="submission" date="2017-07" db="EMBL/GenBank/DDBJ databases">
        <authorList>
            <person name="Mikheyev A."/>
            <person name="Grau M."/>
        </authorList>
    </citation>
    <scope>NUCLEOTIDE SEQUENCE</scope>
    <source>
        <tissue evidence="2">Venom_gland</tissue>
    </source>
</reference>